<dbReference type="AlphaFoldDB" id="U4L6S2"/>
<organism evidence="1 2">
    <name type="scientific">Pyronema omphalodes (strain CBS 100304)</name>
    <name type="common">Pyronema confluens</name>
    <dbReference type="NCBI Taxonomy" id="1076935"/>
    <lineage>
        <taxon>Eukaryota</taxon>
        <taxon>Fungi</taxon>
        <taxon>Dikarya</taxon>
        <taxon>Ascomycota</taxon>
        <taxon>Pezizomycotina</taxon>
        <taxon>Pezizomycetes</taxon>
        <taxon>Pezizales</taxon>
        <taxon>Pyronemataceae</taxon>
        <taxon>Pyronema</taxon>
    </lineage>
</organism>
<reference evidence="1 2" key="1">
    <citation type="journal article" date="2013" name="PLoS Genet.">
        <title>The genome and development-dependent transcriptomes of Pyronema confluens: a window into fungal evolution.</title>
        <authorList>
            <person name="Traeger S."/>
            <person name="Altegoer F."/>
            <person name="Freitag M."/>
            <person name="Gabaldon T."/>
            <person name="Kempken F."/>
            <person name="Kumar A."/>
            <person name="Marcet-Houben M."/>
            <person name="Poggeler S."/>
            <person name="Stajich J.E."/>
            <person name="Nowrousian M."/>
        </authorList>
    </citation>
    <scope>NUCLEOTIDE SEQUENCE [LARGE SCALE GENOMIC DNA]</scope>
    <source>
        <strain evidence="2">CBS 100304</strain>
        <tissue evidence="1">Vegetative mycelium</tissue>
    </source>
</reference>
<evidence type="ECO:0000313" key="2">
    <source>
        <dbReference type="Proteomes" id="UP000018144"/>
    </source>
</evidence>
<dbReference type="Proteomes" id="UP000018144">
    <property type="component" value="Unassembled WGS sequence"/>
</dbReference>
<evidence type="ECO:0000313" key="1">
    <source>
        <dbReference type="EMBL" id="CCX12175.1"/>
    </source>
</evidence>
<sequence length="59" mass="6237">MQLQALTKDTYNLGCRCWWWVVKASVGGGGLSSFSLAACAGGLKVGLGDGCGRRDTEVW</sequence>
<gene>
    <name evidence="1" type="ORF">PCON_11769</name>
</gene>
<accession>U4L6S2</accession>
<keyword evidence="2" id="KW-1185">Reference proteome</keyword>
<dbReference type="EMBL" id="HF935680">
    <property type="protein sequence ID" value="CCX12175.1"/>
    <property type="molecule type" value="Genomic_DNA"/>
</dbReference>
<name>U4L6S2_PYROM</name>
<protein>
    <submittedName>
        <fullName evidence="1">Uncharacterized protein</fullName>
    </submittedName>
</protein>
<proteinExistence type="predicted"/>